<keyword evidence="3" id="KW-1185">Reference proteome</keyword>
<organism evidence="2 3">
    <name type="scientific">Sulfitobacter sediminilitoris</name>
    <dbReference type="NCBI Taxonomy" id="2698830"/>
    <lineage>
        <taxon>Bacteria</taxon>
        <taxon>Pseudomonadati</taxon>
        <taxon>Pseudomonadota</taxon>
        <taxon>Alphaproteobacteria</taxon>
        <taxon>Rhodobacterales</taxon>
        <taxon>Roseobacteraceae</taxon>
        <taxon>Sulfitobacter</taxon>
    </lineage>
</organism>
<evidence type="ECO:0000256" key="1">
    <source>
        <dbReference type="SAM" id="MobiDB-lite"/>
    </source>
</evidence>
<gene>
    <name evidence="2" type="ORF">GV827_22000</name>
</gene>
<dbReference type="Proteomes" id="UP000468591">
    <property type="component" value="Unassembled WGS sequence"/>
</dbReference>
<reference evidence="2 3" key="1">
    <citation type="submission" date="2020-01" db="EMBL/GenBank/DDBJ databases">
        <title>Sulfitobacter sediminilitoris sp. nov., isolated from a tidal flat.</title>
        <authorList>
            <person name="Park S."/>
            <person name="Yoon J.-H."/>
        </authorList>
    </citation>
    <scope>NUCLEOTIDE SEQUENCE [LARGE SCALE GENOMIC DNA]</scope>
    <source>
        <strain evidence="2 3">JBTF-M27</strain>
    </source>
</reference>
<comment type="caution">
    <text evidence="2">The sequence shown here is derived from an EMBL/GenBank/DDBJ whole genome shotgun (WGS) entry which is preliminary data.</text>
</comment>
<evidence type="ECO:0000313" key="3">
    <source>
        <dbReference type="Proteomes" id="UP000468591"/>
    </source>
</evidence>
<dbReference type="EMBL" id="JAABNT010000034">
    <property type="protein sequence ID" value="NEK25043.1"/>
    <property type="molecule type" value="Genomic_DNA"/>
</dbReference>
<feature type="region of interest" description="Disordered" evidence="1">
    <location>
        <begin position="170"/>
        <end position="204"/>
    </location>
</feature>
<accession>A0A6P0CKI1</accession>
<protein>
    <submittedName>
        <fullName evidence="2">Uncharacterized protein</fullName>
    </submittedName>
</protein>
<dbReference type="RefSeq" id="WP_164356269.1">
    <property type="nucleotide sequence ID" value="NZ_JAABNT010000034.1"/>
</dbReference>
<dbReference type="AlphaFoldDB" id="A0A6P0CKI1"/>
<evidence type="ECO:0000313" key="2">
    <source>
        <dbReference type="EMBL" id="NEK25043.1"/>
    </source>
</evidence>
<sequence>MADDIPDLVLGISEATESVVFVEGSEQINSLRQLISIAPGLLHPEAAITLAQAVNHIEHGTDYRVIDDTASYEARYRAKLEKEDPNAAWQEGVLRLRDHGIPDFDDIKAPALSGGVLTYFAEDNYLGLPYRIEFDTANPGGDVIYSAVPVTPLPAAEPAPLAPNPLFVGSNEPLVPSDDYGGLELAEEPLEIDDVGEDDEPESQ</sequence>
<proteinExistence type="predicted"/>
<name>A0A6P0CKI1_9RHOB</name>
<feature type="compositionally biased region" description="Acidic residues" evidence="1">
    <location>
        <begin position="185"/>
        <end position="204"/>
    </location>
</feature>